<evidence type="ECO:0000259" key="20">
    <source>
        <dbReference type="PROSITE" id="PS50011"/>
    </source>
</evidence>
<dbReference type="Proteomes" id="UP001497516">
    <property type="component" value="Chromosome 3"/>
</dbReference>
<dbReference type="InterPro" id="IPR000719">
    <property type="entry name" value="Prot_kinase_dom"/>
</dbReference>
<dbReference type="FunFam" id="3.80.10.10:FF:000095">
    <property type="entry name" value="LRR receptor-like serine/threonine-protein kinase GSO1"/>
    <property type="match status" value="1"/>
</dbReference>
<dbReference type="PANTHER" id="PTHR48056">
    <property type="entry name" value="LRR RECEPTOR-LIKE SERINE/THREONINE-PROTEIN KINASE-RELATED"/>
    <property type="match status" value="1"/>
</dbReference>
<evidence type="ECO:0000256" key="15">
    <source>
        <dbReference type="ARBA" id="ARBA00023136"/>
    </source>
</evidence>
<comment type="subcellular location">
    <subcellularLocation>
        <location evidence="1">Cell membrane</location>
        <topology evidence="1">Single-pass membrane protein</topology>
    </subcellularLocation>
</comment>
<keyword evidence="13 17" id="KW-0067">ATP-binding</keyword>
<dbReference type="EC" id="2.7.11.1" evidence="3"/>
<dbReference type="SMART" id="SM00369">
    <property type="entry name" value="LRR_TYP"/>
    <property type="match status" value="7"/>
</dbReference>
<keyword evidence="10" id="KW-0677">Repeat</keyword>
<evidence type="ECO:0000256" key="17">
    <source>
        <dbReference type="PROSITE-ProRule" id="PRU10141"/>
    </source>
</evidence>
<evidence type="ECO:0000256" key="18">
    <source>
        <dbReference type="SAM" id="Phobius"/>
    </source>
</evidence>
<dbReference type="SUPFAM" id="SSF52058">
    <property type="entry name" value="L domain-like"/>
    <property type="match status" value="2"/>
</dbReference>
<feature type="transmembrane region" description="Helical" evidence="18">
    <location>
        <begin position="662"/>
        <end position="684"/>
    </location>
</feature>
<evidence type="ECO:0000256" key="6">
    <source>
        <dbReference type="ARBA" id="ARBA00022614"/>
    </source>
</evidence>
<dbReference type="Gene3D" id="1.10.510.10">
    <property type="entry name" value="Transferase(Phosphotransferase) domain 1"/>
    <property type="match status" value="1"/>
</dbReference>
<protein>
    <recommendedName>
        <fullName evidence="3">non-specific serine/threonine protein kinase</fullName>
        <ecNumber evidence="3">2.7.11.1</ecNumber>
    </recommendedName>
</protein>
<evidence type="ECO:0000256" key="16">
    <source>
        <dbReference type="ARBA" id="ARBA00023180"/>
    </source>
</evidence>
<dbReference type="AlphaFoldDB" id="A0AAV2DKA4"/>
<dbReference type="InterPro" id="IPR017441">
    <property type="entry name" value="Protein_kinase_ATP_BS"/>
</dbReference>
<keyword evidence="6" id="KW-0433">Leucine-rich repeat</keyword>
<comment type="similarity">
    <text evidence="2">Belongs to the protein kinase superfamily. Ser/Thr protein kinase family.</text>
</comment>
<evidence type="ECO:0000256" key="14">
    <source>
        <dbReference type="ARBA" id="ARBA00022989"/>
    </source>
</evidence>
<feature type="signal peptide" evidence="19">
    <location>
        <begin position="1"/>
        <end position="26"/>
    </location>
</feature>
<dbReference type="SMART" id="SM00220">
    <property type="entry name" value="S_TKc"/>
    <property type="match status" value="1"/>
</dbReference>
<evidence type="ECO:0000256" key="19">
    <source>
        <dbReference type="SAM" id="SignalP"/>
    </source>
</evidence>
<evidence type="ECO:0000256" key="12">
    <source>
        <dbReference type="ARBA" id="ARBA00022777"/>
    </source>
</evidence>
<dbReference type="EMBL" id="OZ034816">
    <property type="protein sequence ID" value="CAL1373920.1"/>
    <property type="molecule type" value="Genomic_DNA"/>
</dbReference>
<sequence>MSTTRKLLSKISNLLILVSFFHLSALSSYLQRANVNASTNNETERLALLEFRKAITSDPNGVFRSWNDSVHFCYWVGVSCSNRAGLQRVTSLDLHKQNLVGTLSPHIGNLSFLQGIHLVNNTFTGEIPHEIGNLLQLQALNLTWNSLVGKIQHNLTRCSQLRMLYLEANNLQGRIPLEIGSLSELRVMRVGTNNLTGEIPDSVGNLTKLIDFGSAYLNLVGRIPESLGALESLNSISLGMNQMIGTIPRSFFNITTLSIIALPWNQFEGRLPDDIGFTLPNLQFLAISKNKLDGAIPKSLCNATQLMGLDMNENGFVGQIPNCVGNLPYLYWLSVGINHLGSYSPGDFEFLEGLQNCSQLQHFSIPHNHFGGTLPSTIANLSAQLALLDVSENKLVGLVPAGLEKLVNLNAIVLSYNLFGGSIPSFFSRFPNLQSLHLEANQLSGQILPSIGNLTQLTELNISNNRFEGVIPLGLGSLLQLISLDISGNTLTGSIPGKIFTLPSLTKLLNLSHNLFTGNLSPEVGKLENLNALDISHNFLTGNIPSTIGDCQSLELLYLQRNSLDGGIPPSLASLKSLRVVDLSLNNLQGEIPSALQNSNISKYLNLSFNHLEGPVPTKGIFSNSSSISLMGNNMLCGGVLDLHLPKCPAKPSTNAINRRTVLLVVILVFVGLSLLSLLTFRMISMSAKSKKKPSVEDPRLPNFIRVSYRDLHRATGGFSSESLIGSGSFGMVYRGNLDETVPPVAVKVLKLEKRDAYKSLATELNALRSIRHRNLVGVLSYCSSLDHNGDEFRALVFEYMKNGNLDKWLHPMDGYPKLSLAQRLSIAVDVASALHYLHDLCETPIAHCDLKPSNVLLDEDMVAHLSDFGISRILSTEDTTLSGTSTIGIKGTIGYTPPEYGMGSAASKEGDVYSFGILLLELFSGKRPTDHLFGDSRNLRDFMIAGLPDTISRVVDPVLFLGGDMTEAAEPDGGNEIIEVVELQRRESNFREASLMRSIQYHDCMVSVVEIGIACSLESAPERMKMADVSQRLECIRDAFVTNNTRRRPRERQER</sequence>
<dbReference type="PROSITE" id="PS00108">
    <property type="entry name" value="PROTEIN_KINASE_ST"/>
    <property type="match status" value="1"/>
</dbReference>
<keyword evidence="16" id="KW-0325">Glycoprotein</keyword>
<keyword evidence="4" id="KW-1003">Cell membrane</keyword>
<dbReference type="GO" id="GO:0005524">
    <property type="term" value="F:ATP binding"/>
    <property type="evidence" value="ECO:0007669"/>
    <property type="project" value="UniProtKB-UniRule"/>
</dbReference>
<evidence type="ECO:0000256" key="1">
    <source>
        <dbReference type="ARBA" id="ARBA00004162"/>
    </source>
</evidence>
<dbReference type="InterPro" id="IPR055414">
    <property type="entry name" value="LRR_R13L4/SHOC2-like"/>
</dbReference>
<evidence type="ECO:0000256" key="11">
    <source>
        <dbReference type="ARBA" id="ARBA00022741"/>
    </source>
</evidence>
<keyword evidence="7" id="KW-0808">Transferase</keyword>
<dbReference type="InterPro" id="IPR032675">
    <property type="entry name" value="LRR_dom_sf"/>
</dbReference>
<dbReference type="GO" id="GO:0033612">
    <property type="term" value="F:receptor serine/threonine kinase binding"/>
    <property type="evidence" value="ECO:0007669"/>
    <property type="project" value="TreeGrafter"/>
</dbReference>
<dbReference type="GO" id="GO:0004674">
    <property type="term" value="F:protein serine/threonine kinase activity"/>
    <property type="evidence" value="ECO:0007669"/>
    <property type="project" value="UniProtKB-KW"/>
</dbReference>
<feature type="domain" description="Protein kinase" evidence="20">
    <location>
        <begin position="719"/>
        <end position="1056"/>
    </location>
</feature>
<dbReference type="Pfam" id="PF00560">
    <property type="entry name" value="LRR_1"/>
    <property type="match status" value="4"/>
</dbReference>
<feature type="binding site" evidence="17">
    <location>
        <position position="748"/>
    </location>
    <ligand>
        <name>ATP</name>
        <dbReference type="ChEBI" id="CHEBI:30616"/>
    </ligand>
</feature>
<evidence type="ECO:0000256" key="8">
    <source>
        <dbReference type="ARBA" id="ARBA00022692"/>
    </source>
</evidence>
<proteinExistence type="inferred from homology"/>
<gene>
    <name evidence="21" type="ORF">LTRI10_LOCUS15822</name>
</gene>
<keyword evidence="14 18" id="KW-1133">Transmembrane helix</keyword>
<evidence type="ECO:0000256" key="5">
    <source>
        <dbReference type="ARBA" id="ARBA00022527"/>
    </source>
</evidence>
<dbReference type="PROSITE" id="PS00107">
    <property type="entry name" value="PROTEIN_KINASE_ATP"/>
    <property type="match status" value="1"/>
</dbReference>
<dbReference type="PROSITE" id="PS50011">
    <property type="entry name" value="PROTEIN_KINASE_DOM"/>
    <property type="match status" value="1"/>
</dbReference>
<dbReference type="InterPro" id="IPR003591">
    <property type="entry name" value="Leu-rich_rpt_typical-subtyp"/>
</dbReference>
<dbReference type="InterPro" id="IPR050647">
    <property type="entry name" value="Plant_LRR-RLKs"/>
</dbReference>
<evidence type="ECO:0000313" key="21">
    <source>
        <dbReference type="EMBL" id="CAL1373920.1"/>
    </source>
</evidence>
<keyword evidence="15 18" id="KW-0472">Membrane</keyword>
<feature type="chain" id="PRO_5043315147" description="non-specific serine/threonine protein kinase" evidence="19">
    <location>
        <begin position="27"/>
        <end position="1056"/>
    </location>
</feature>
<evidence type="ECO:0000256" key="9">
    <source>
        <dbReference type="ARBA" id="ARBA00022729"/>
    </source>
</evidence>
<keyword evidence="9 19" id="KW-0732">Signal</keyword>
<dbReference type="InterPro" id="IPR011009">
    <property type="entry name" value="Kinase-like_dom_sf"/>
</dbReference>
<dbReference type="PANTHER" id="PTHR48056:SF89">
    <property type="entry name" value="OS06G0585982 PROTEIN"/>
    <property type="match status" value="1"/>
</dbReference>
<evidence type="ECO:0000256" key="4">
    <source>
        <dbReference type="ARBA" id="ARBA00022475"/>
    </source>
</evidence>
<evidence type="ECO:0000313" key="22">
    <source>
        <dbReference type="Proteomes" id="UP001497516"/>
    </source>
</evidence>
<evidence type="ECO:0000256" key="10">
    <source>
        <dbReference type="ARBA" id="ARBA00022737"/>
    </source>
</evidence>
<evidence type="ECO:0000256" key="2">
    <source>
        <dbReference type="ARBA" id="ARBA00008684"/>
    </source>
</evidence>
<dbReference type="FunFam" id="3.80.10.10:FF:000288">
    <property type="entry name" value="LRR receptor-like serine/threonine-protein kinase EFR"/>
    <property type="match status" value="1"/>
</dbReference>
<keyword evidence="11 17" id="KW-0547">Nucleotide-binding</keyword>
<name>A0AAV2DKA4_9ROSI</name>
<organism evidence="21 22">
    <name type="scientific">Linum trigynum</name>
    <dbReference type="NCBI Taxonomy" id="586398"/>
    <lineage>
        <taxon>Eukaryota</taxon>
        <taxon>Viridiplantae</taxon>
        <taxon>Streptophyta</taxon>
        <taxon>Embryophyta</taxon>
        <taxon>Tracheophyta</taxon>
        <taxon>Spermatophyta</taxon>
        <taxon>Magnoliopsida</taxon>
        <taxon>eudicotyledons</taxon>
        <taxon>Gunneridae</taxon>
        <taxon>Pentapetalae</taxon>
        <taxon>rosids</taxon>
        <taxon>fabids</taxon>
        <taxon>Malpighiales</taxon>
        <taxon>Linaceae</taxon>
        <taxon>Linum</taxon>
    </lineage>
</organism>
<dbReference type="Pfam" id="PF23598">
    <property type="entry name" value="LRR_14"/>
    <property type="match status" value="1"/>
</dbReference>
<dbReference type="InterPro" id="IPR013210">
    <property type="entry name" value="LRR_N_plant-typ"/>
</dbReference>
<dbReference type="InterPro" id="IPR008271">
    <property type="entry name" value="Ser/Thr_kinase_AS"/>
</dbReference>
<dbReference type="GO" id="GO:0005886">
    <property type="term" value="C:plasma membrane"/>
    <property type="evidence" value="ECO:0007669"/>
    <property type="project" value="UniProtKB-SubCell"/>
</dbReference>
<dbReference type="Gene3D" id="3.80.10.10">
    <property type="entry name" value="Ribonuclease Inhibitor"/>
    <property type="match status" value="3"/>
</dbReference>
<keyword evidence="8 18" id="KW-0812">Transmembrane</keyword>
<keyword evidence="5" id="KW-0723">Serine/threonine-protein kinase</keyword>
<accession>A0AAV2DKA4</accession>
<evidence type="ECO:0000256" key="3">
    <source>
        <dbReference type="ARBA" id="ARBA00012513"/>
    </source>
</evidence>
<dbReference type="Pfam" id="PF00069">
    <property type="entry name" value="Pkinase"/>
    <property type="match status" value="1"/>
</dbReference>
<dbReference type="SUPFAM" id="SSF56112">
    <property type="entry name" value="Protein kinase-like (PK-like)"/>
    <property type="match status" value="1"/>
</dbReference>
<reference evidence="21 22" key="1">
    <citation type="submission" date="2024-04" db="EMBL/GenBank/DDBJ databases">
        <authorList>
            <person name="Fracassetti M."/>
        </authorList>
    </citation>
    <scope>NUCLEOTIDE SEQUENCE [LARGE SCALE GENOMIC DNA]</scope>
</reference>
<evidence type="ECO:0000256" key="7">
    <source>
        <dbReference type="ARBA" id="ARBA00022679"/>
    </source>
</evidence>
<keyword evidence="12" id="KW-0418">Kinase</keyword>
<keyword evidence="22" id="KW-1185">Reference proteome</keyword>
<dbReference type="Pfam" id="PF08263">
    <property type="entry name" value="LRRNT_2"/>
    <property type="match status" value="1"/>
</dbReference>
<dbReference type="Gene3D" id="3.30.200.20">
    <property type="entry name" value="Phosphorylase Kinase, domain 1"/>
    <property type="match status" value="1"/>
</dbReference>
<evidence type="ECO:0000256" key="13">
    <source>
        <dbReference type="ARBA" id="ARBA00022840"/>
    </source>
</evidence>
<dbReference type="InterPro" id="IPR001611">
    <property type="entry name" value="Leu-rich_rpt"/>
</dbReference>